<dbReference type="AlphaFoldDB" id="A0A285MCT6"/>
<dbReference type="InterPro" id="IPR000835">
    <property type="entry name" value="HTH_MarR-typ"/>
</dbReference>
<dbReference type="SUPFAM" id="SSF46785">
    <property type="entry name" value="Winged helix' DNA-binding domain"/>
    <property type="match status" value="1"/>
</dbReference>
<evidence type="ECO:0000313" key="5">
    <source>
        <dbReference type="EMBL" id="SNY94970.1"/>
    </source>
</evidence>
<dbReference type="Proteomes" id="UP000219048">
    <property type="component" value="Unassembled WGS sequence"/>
</dbReference>
<protein>
    <submittedName>
        <fullName evidence="5">DNA-binding transcriptional regulator, MarR family</fullName>
    </submittedName>
</protein>
<evidence type="ECO:0000259" key="4">
    <source>
        <dbReference type="SMART" id="SM00347"/>
    </source>
</evidence>
<evidence type="ECO:0000256" key="2">
    <source>
        <dbReference type="ARBA" id="ARBA00023125"/>
    </source>
</evidence>
<gene>
    <name evidence="5" type="ORF">SAMN06265377_0633</name>
</gene>
<dbReference type="Gene3D" id="1.10.10.10">
    <property type="entry name" value="Winged helix-like DNA-binding domain superfamily/Winged helix DNA-binding domain"/>
    <property type="match status" value="1"/>
</dbReference>
<evidence type="ECO:0000313" key="6">
    <source>
        <dbReference type="Proteomes" id="UP000219048"/>
    </source>
</evidence>
<keyword evidence="2 5" id="KW-0238">DNA-binding</keyword>
<dbReference type="EMBL" id="OBEH01000001">
    <property type="protein sequence ID" value="SNY94970.1"/>
    <property type="molecule type" value="Genomic_DNA"/>
</dbReference>
<dbReference type="Pfam" id="PF12802">
    <property type="entry name" value="MarR_2"/>
    <property type="match status" value="1"/>
</dbReference>
<sequence length="142" mass="15965">MQDSSKYPNIETCNPSTCISGNIRKSNRIIANIFRKHLKPFDITDSQLSILFVVTKGSSITQKRISELLYLEKSTVNRNLTRLIEKNFISANSDSFLFTTENGQAFLESIIPHWNNAMTEVRGILGTNGENAINLVLSKLSK</sequence>
<evidence type="ECO:0000256" key="3">
    <source>
        <dbReference type="ARBA" id="ARBA00023163"/>
    </source>
</evidence>
<dbReference type="GO" id="GO:0003677">
    <property type="term" value="F:DNA binding"/>
    <property type="evidence" value="ECO:0007669"/>
    <property type="project" value="UniProtKB-KW"/>
</dbReference>
<reference evidence="6" key="1">
    <citation type="submission" date="2017-09" db="EMBL/GenBank/DDBJ databases">
        <authorList>
            <person name="Varghese N."/>
            <person name="Submissions S."/>
        </authorList>
    </citation>
    <scope>NUCLEOTIDE SEQUENCE [LARGE SCALE GENOMIC DNA]</scope>
    <source>
        <strain evidence="6">DSM 25885</strain>
    </source>
</reference>
<dbReference type="PANTHER" id="PTHR42756">
    <property type="entry name" value="TRANSCRIPTIONAL REGULATOR, MARR"/>
    <property type="match status" value="1"/>
</dbReference>
<dbReference type="OrthoDB" id="1446292at2"/>
<dbReference type="SMART" id="SM00347">
    <property type="entry name" value="HTH_MARR"/>
    <property type="match status" value="1"/>
</dbReference>
<proteinExistence type="predicted"/>
<dbReference type="InterPro" id="IPR036388">
    <property type="entry name" value="WH-like_DNA-bd_sf"/>
</dbReference>
<keyword evidence="1" id="KW-0805">Transcription regulation</keyword>
<dbReference type="GO" id="GO:0003700">
    <property type="term" value="F:DNA-binding transcription factor activity"/>
    <property type="evidence" value="ECO:0007669"/>
    <property type="project" value="InterPro"/>
</dbReference>
<dbReference type="RefSeq" id="WP_097044314.1">
    <property type="nucleotide sequence ID" value="NZ_OBEH01000001.1"/>
</dbReference>
<name>A0A285MCT6_9FLAO</name>
<feature type="domain" description="HTH marR-type" evidence="4">
    <location>
        <begin position="36"/>
        <end position="133"/>
    </location>
</feature>
<keyword evidence="3" id="KW-0804">Transcription</keyword>
<organism evidence="5 6">
    <name type="scientific">Flagellimonas pacifica</name>
    <dbReference type="NCBI Taxonomy" id="1247520"/>
    <lineage>
        <taxon>Bacteria</taxon>
        <taxon>Pseudomonadati</taxon>
        <taxon>Bacteroidota</taxon>
        <taxon>Flavobacteriia</taxon>
        <taxon>Flavobacteriales</taxon>
        <taxon>Flavobacteriaceae</taxon>
        <taxon>Flagellimonas</taxon>
    </lineage>
</organism>
<dbReference type="PANTHER" id="PTHR42756:SF1">
    <property type="entry name" value="TRANSCRIPTIONAL REPRESSOR OF EMRAB OPERON"/>
    <property type="match status" value="1"/>
</dbReference>
<evidence type="ECO:0000256" key="1">
    <source>
        <dbReference type="ARBA" id="ARBA00023015"/>
    </source>
</evidence>
<accession>A0A285MCT6</accession>
<keyword evidence="6" id="KW-1185">Reference proteome</keyword>
<dbReference type="InterPro" id="IPR036390">
    <property type="entry name" value="WH_DNA-bd_sf"/>
</dbReference>